<dbReference type="Proteomes" id="UP000598467">
    <property type="component" value="Unassembled WGS sequence"/>
</dbReference>
<evidence type="ECO:0000256" key="3">
    <source>
        <dbReference type="ARBA" id="ARBA00022491"/>
    </source>
</evidence>
<organism evidence="8 9">
    <name type="scientific">Roseibium aggregatum</name>
    <dbReference type="NCBI Taxonomy" id="187304"/>
    <lineage>
        <taxon>Bacteria</taxon>
        <taxon>Pseudomonadati</taxon>
        <taxon>Pseudomonadota</taxon>
        <taxon>Alphaproteobacteria</taxon>
        <taxon>Hyphomicrobiales</taxon>
        <taxon>Stappiaceae</taxon>
        <taxon>Roseibium</taxon>
    </lineage>
</organism>
<keyword evidence="3" id="KW-0678">Repressor</keyword>
<sequence length="99" mass="11100">MARFQVRRMRSTDILGLELQADLLDDLNTRVLVPLLPLSDVEKHIERLNPTFEIDGRVHVMMTQHLAAVPVSEIGDVVADLSSKRDAIVAATDFLFQGF</sequence>
<dbReference type="InterPro" id="IPR011067">
    <property type="entry name" value="Plasmid_toxin/cell-grow_inhib"/>
</dbReference>
<dbReference type="InterPro" id="IPR002712">
    <property type="entry name" value="CcdB"/>
</dbReference>
<evidence type="ECO:0000256" key="1">
    <source>
        <dbReference type="ARBA" id="ARBA00005230"/>
    </source>
</evidence>
<evidence type="ECO:0000256" key="7">
    <source>
        <dbReference type="ARBA" id="ARBA00033135"/>
    </source>
</evidence>
<name>A0A926S490_9HYPH</name>
<reference evidence="8" key="1">
    <citation type="submission" date="2020-05" db="EMBL/GenBank/DDBJ databases">
        <title>Identification of trans-AT polyketide cluster in two marine bacteria, producers of a novel glutaramide-containing polyketide sesbanimide D and analogs.</title>
        <authorList>
            <person name="Kacar D."/>
            <person name="Rodriguez P."/>
            <person name="Canedo L."/>
            <person name="Gonzalez E."/>
            <person name="Galan B."/>
            <person name="De La Calle F."/>
            <person name="Garcia J.L."/>
        </authorList>
    </citation>
    <scope>NUCLEOTIDE SEQUENCE</scope>
    <source>
        <strain evidence="8">PHM038</strain>
    </source>
</reference>
<dbReference type="AlphaFoldDB" id="A0A926S490"/>
<dbReference type="GO" id="GO:0008657">
    <property type="term" value="F:DNA topoisomerase type II (double strand cut, ATP-hydrolyzing) inhibitor activity"/>
    <property type="evidence" value="ECO:0007669"/>
    <property type="project" value="InterPro"/>
</dbReference>
<keyword evidence="5" id="KW-0804">Transcription</keyword>
<dbReference type="SUPFAM" id="SSF50118">
    <property type="entry name" value="Cell growth inhibitor/plasmid maintenance toxic component"/>
    <property type="match status" value="1"/>
</dbReference>
<comment type="caution">
    <text evidence="8">The sequence shown here is derived from an EMBL/GenBank/DDBJ whole genome shotgun (WGS) entry which is preliminary data.</text>
</comment>
<dbReference type="GO" id="GO:0006276">
    <property type="term" value="P:plasmid maintenance"/>
    <property type="evidence" value="ECO:0007669"/>
    <property type="project" value="InterPro"/>
</dbReference>
<dbReference type="RefSeq" id="WP_190289491.1">
    <property type="nucleotide sequence ID" value="NZ_JABFCZ010000001.1"/>
</dbReference>
<evidence type="ECO:0000256" key="4">
    <source>
        <dbReference type="ARBA" id="ARBA00023015"/>
    </source>
</evidence>
<gene>
    <name evidence="8" type="ORF">HK439_00995</name>
</gene>
<accession>A0A926S490</accession>
<comment type="similarity">
    <text evidence="1">Belongs to the CcdB toxin family.</text>
</comment>
<evidence type="ECO:0000313" key="8">
    <source>
        <dbReference type="EMBL" id="MBD1544825.1"/>
    </source>
</evidence>
<protein>
    <recommendedName>
        <fullName evidence="2">Toxin CcdB</fullName>
    </recommendedName>
    <alternativeName>
        <fullName evidence="7">Cytotoxic protein CcdB</fullName>
    </alternativeName>
    <alternativeName>
        <fullName evidence="6">Protein LetD</fullName>
    </alternativeName>
</protein>
<proteinExistence type="inferred from homology"/>
<evidence type="ECO:0000313" key="9">
    <source>
        <dbReference type="Proteomes" id="UP000598467"/>
    </source>
</evidence>
<dbReference type="Gene3D" id="2.30.30.110">
    <property type="match status" value="1"/>
</dbReference>
<evidence type="ECO:0000256" key="6">
    <source>
        <dbReference type="ARBA" id="ARBA00029628"/>
    </source>
</evidence>
<evidence type="ECO:0000256" key="5">
    <source>
        <dbReference type="ARBA" id="ARBA00023163"/>
    </source>
</evidence>
<dbReference type="Pfam" id="PF01845">
    <property type="entry name" value="CcdB"/>
    <property type="match status" value="1"/>
</dbReference>
<keyword evidence="4" id="KW-0805">Transcription regulation</keyword>
<dbReference type="EMBL" id="JABFCZ010000001">
    <property type="protein sequence ID" value="MBD1544825.1"/>
    <property type="molecule type" value="Genomic_DNA"/>
</dbReference>
<evidence type="ECO:0000256" key="2">
    <source>
        <dbReference type="ARBA" id="ARBA00015075"/>
    </source>
</evidence>